<gene>
    <name evidence="9" type="ORF">PNAL_LOCUS5996</name>
</gene>
<feature type="compositionally biased region" description="Low complexity" evidence="7">
    <location>
        <begin position="717"/>
        <end position="731"/>
    </location>
</feature>
<dbReference type="PANTHER" id="PTHR47338:SF7">
    <property type="entry name" value="ZN(II)2CYS6 TRANSCRIPTION FACTOR (EUROFUNG)"/>
    <property type="match status" value="1"/>
</dbReference>
<dbReference type="InterPro" id="IPR007219">
    <property type="entry name" value="XnlR_reg_dom"/>
</dbReference>
<keyword evidence="6" id="KW-0539">Nucleus</keyword>
<name>A0A9W4MXM6_PENNA</name>
<dbReference type="SMART" id="SM00906">
    <property type="entry name" value="Fungal_trans"/>
    <property type="match status" value="1"/>
</dbReference>
<evidence type="ECO:0000256" key="2">
    <source>
        <dbReference type="ARBA" id="ARBA00022723"/>
    </source>
</evidence>
<dbReference type="GO" id="GO:0006351">
    <property type="term" value="P:DNA-templated transcription"/>
    <property type="evidence" value="ECO:0007669"/>
    <property type="project" value="InterPro"/>
</dbReference>
<feature type="compositionally biased region" description="Polar residues" evidence="7">
    <location>
        <begin position="707"/>
        <end position="716"/>
    </location>
</feature>
<accession>A0A9W4MXM6</accession>
<evidence type="ECO:0000256" key="6">
    <source>
        <dbReference type="ARBA" id="ARBA00023242"/>
    </source>
</evidence>
<dbReference type="CDD" id="cd00067">
    <property type="entry name" value="GAL4"/>
    <property type="match status" value="2"/>
</dbReference>
<evidence type="ECO:0000313" key="9">
    <source>
        <dbReference type="EMBL" id="CAG8147367.1"/>
    </source>
</evidence>
<dbReference type="Pfam" id="PF04082">
    <property type="entry name" value="Fungal_trans"/>
    <property type="match status" value="1"/>
</dbReference>
<dbReference type="Proteomes" id="UP001153461">
    <property type="component" value="Unassembled WGS sequence"/>
</dbReference>
<dbReference type="Gene3D" id="4.10.240.10">
    <property type="entry name" value="Zn(2)-C6 fungal-type DNA-binding domain"/>
    <property type="match status" value="1"/>
</dbReference>
<sequence>MVGQFANLCRLSHLSCPKSEKTSSGSRGSDILKHFTISQVKCDETPGECGNCARLRLVCSGYTTPVKSQTTGDQIDLRHSARGKRTYRSCTACRASKTKCSGERPCQRCRWKCSTECVYAQSTQPTWVRRANMAETDNPDFSPARPSMPERSFEETPSSQASPPSLMDTPSTPQAFPRSSSSPLDWLATDYLPSLPRIVMLVKQYFNNIHPLRAFAFIHKPSFLQQLDGDVLKNRHNHALLHVICALGAQFYALSYSEKTAPLEPKFVLLAGTQWAKISQRLILETIDRVTIESLMAAVLLHDYAVRLGNFANAFMLSGLTTRMTQALQINLEYNTDILCRNNGNGLPVTAKESRRRLMWSCYIMDALVGSGVDQLTLMDERDIKIQLPCNERNFTQQVPCLTETLYPGSWLKILPEDLDTKTLSPNIGIMAYFIRHISIRKRVLRYIKHLGDAMVPWDPASEFALLDADCRAWYDSLPASLQFTPDAMYIRKETSQLGALCLLHCAHYQTVCDLYRLGAPALYKLRAAFDFPPEQADFLQHLQQVLFDAARALATIIGQAAGHGPHILADSWLPTIAYDSCRIMVYHLTQILDPRSENAKALALATIPLLHGNINALKSMGSLNAIASTLSSAAETMLDRSGIESEVVRQNIIPDDPYQSTEEEDTSTSRRESPVQSAPDYVLNPLTIFRMARKSIPERHAPERAGSTSAPNSVLSENRVSSGEVVGSSRTDPPELEVDQTSLEELQTLFMSDLGWAWQPADTAVGSGTEGAGLLPWAGGYPVAQTQPWLPVFPFPQQG</sequence>
<protein>
    <recommendedName>
        <fullName evidence="8">Zn(2)-C6 fungal-type domain-containing protein</fullName>
    </recommendedName>
</protein>
<dbReference type="PANTHER" id="PTHR47338">
    <property type="entry name" value="ZN(II)2CYS6 TRANSCRIPTION FACTOR (EUROFUNG)-RELATED"/>
    <property type="match status" value="1"/>
</dbReference>
<feature type="region of interest" description="Disordered" evidence="7">
    <location>
        <begin position="135"/>
        <end position="179"/>
    </location>
</feature>
<dbReference type="CDD" id="cd12148">
    <property type="entry name" value="fungal_TF_MHR"/>
    <property type="match status" value="1"/>
</dbReference>
<keyword evidence="2" id="KW-0479">Metal-binding</keyword>
<dbReference type="InterPro" id="IPR001138">
    <property type="entry name" value="Zn2Cys6_DnaBD"/>
</dbReference>
<dbReference type="GO" id="GO:0003677">
    <property type="term" value="F:DNA binding"/>
    <property type="evidence" value="ECO:0007669"/>
    <property type="project" value="UniProtKB-KW"/>
</dbReference>
<proteinExistence type="predicted"/>
<feature type="domain" description="Zn(2)-C6 fungal-type" evidence="8">
    <location>
        <begin position="89"/>
        <end position="119"/>
    </location>
</feature>
<reference evidence="9" key="1">
    <citation type="submission" date="2021-07" db="EMBL/GenBank/DDBJ databases">
        <authorList>
            <person name="Branca A.L. A."/>
        </authorList>
    </citation>
    <scope>NUCLEOTIDE SEQUENCE</scope>
</reference>
<organism evidence="9 10">
    <name type="scientific">Penicillium nalgiovense</name>
    <dbReference type="NCBI Taxonomy" id="60175"/>
    <lineage>
        <taxon>Eukaryota</taxon>
        <taxon>Fungi</taxon>
        <taxon>Dikarya</taxon>
        <taxon>Ascomycota</taxon>
        <taxon>Pezizomycotina</taxon>
        <taxon>Eurotiomycetes</taxon>
        <taxon>Eurotiomycetidae</taxon>
        <taxon>Eurotiales</taxon>
        <taxon>Aspergillaceae</taxon>
        <taxon>Penicillium</taxon>
    </lineage>
</organism>
<keyword evidence="4" id="KW-0238">DNA-binding</keyword>
<keyword evidence="3" id="KW-0805">Transcription regulation</keyword>
<keyword evidence="5" id="KW-0804">Transcription</keyword>
<dbReference type="GO" id="GO:0005634">
    <property type="term" value="C:nucleus"/>
    <property type="evidence" value="ECO:0007669"/>
    <property type="project" value="UniProtKB-SubCell"/>
</dbReference>
<dbReference type="SMART" id="SM00066">
    <property type="entry name" value="GAL4"/>
    <property type="match status" value="2"/>
</dbReference>
<dbReference type="PROSITE" id="PS00463">
    <property type="entry name" value="ZN2_CY6_FUNGAL_1"/>
    <property type="match status" value="1"/>
</dbReference>
<dbReference type="PROSITE" id="PS50048">
    <property type="entry name" value="ZN2_CY6_FUNGAL_2"/>
    <property type="match status" value="1"/>
</dbReference>
<dbReference type="GO" id="GO:0008270">
    <property type="term" value="F:zinc ion binding"/>
    <property type="evidence" value="ECO:0007669"/>
    <property type="project" value="InterPro"/>
</dbReference>
<dbReference type="InterPro" id="IPR050815">
    <property type="entry name" value="TF_fung"/>
</dbReference>
<dbReference type="InterPro" id="IPR036864">
    <property type="entry name" value="Zn2-C6_fun-type_DNA-bd_sf"/>
</dbReference>
<dbReference type="GO" id="GO:0000981">
    <property type="term" value="F:DNA-binding transcription factor activity, RNA polymerase II-specific"/>
    <property type="evidence" value="ECO:0007669"/>
    <property type="project" value="InterPro"/>
</dbReference>
<dbReference type="OrthoDB" id="2563500at2759"/>
<evidence type="ECO:0000256" key="3">
    <source>
        <dbReference type="ARBA" id="ARBA00023015"/>
    </source>
</evidence>
<dbReference type="AlphaFoldDB" id="A0A9W4MXM6"/>
<comment type="subcellular location">
    <subcellularLocation>
        <location evidence="1">Nucleus</location>
    </subcellularLocation>
</comment>
<dbReference type="EMBL" id="CAJVNV010000299">
    <property type="protein sequence ID" value="CAG8147367.1"/>
    <property type="molecule type" value="Genomic_DNA"/>
</dbReference>
<evidence type="ECO:0000259" key="8">
    <source>
        <dbReference type="PROSITE" id="PS50048"/>
    </source>
</evidence>
<dbReference type="Pfam" id="PF00172">
    <property type="entry name" value="Zn_clus"/>
    <property type="match status" value="1"/>
</dbReference>
<evidence type="ECO:0000256" key="5">
    <source>
        <dbReference type="ARBA" id="ARBA00023163"/>
    </source>
</evidence>
<evidence type="ECO:0000256" key="7">
    <source>
        <dbReference type="SAM" id="MobiDB-lite"/>
    </source>
</evidence>
<evidence type="ECO:0000256" key="4">
    <source>
        <dbReference type="ARBA" id="ARBA00023125"/>
    </source>
</evidence>
<feature type="compositionally biased region" description="Polar residues" evidence="7">
    <location>
        <begin position="155"/>
        <end position="179"/>
    </location>
</feature>
<feature type="region of interest" description="Disordered" evidence="7">
    <location>
        <begin position="650"/>
        <end position="678"/>
    </location>
</feature>
<dbReference type="SUPFAM" id="SSF57701">
    <property type="entry name" value="Zn2/Cys6 DNA-binding domain"/>
    <property type="match status" value="1"/>
</dbReference>
<comment type="caution">
    <text evidence="9">The sequence shown here is derived from an EMBL/GenBank/DDBJ whole genome shotgun (WGS) entry which is preliminary data.</text>
</comment>
<evidence type="ECO:0000313" key="10">
    <source>
        <dbReference type="Proteomes" id="UP001153461"/>
    </source>
</evidence>
<feature type="region of interest" description="Disordered" evidence="7">
    <location>
        <begin position="701"/>
        <end position="736"/>
    </location>
</feature>
<evidence type="ECO:0000256" key="1">
    <source>
        <dbReference type="ARBA" id="ARBA00004123"/>
    </source>
</evidence>